<dbReference type="Proteomes" id="UP001212841">
    <property type="component" value="Unassembled WGS sequence"/>
</dbReference>
<evidence type="ECO:0000313" key="3">
    <source>
        <dbReference type="Proteomes" id="UP001212841"/>
    </source>
</evidence>
<evidence type="ECO:0000313" key="2">
    <source>
        <dbReference type="EMBL" id="KAJ3056222.1"/>
    </source>
</evidence>
<sequence>MDLLFVPKSRKVRFHVQCILHDLTNLPYVSGLYFARWKLRSGGSAAGATQRATVKDHIVNWDSAFTLEANMVIGKDGVLLPCELLLHIKQVVNGGRSTEDVGMVTVNLAEFAGDRSTTRRYLLQEAGVNSIVKLTIDMQLTKGEPSYKVPEPSKRDISLEGIRGILADEREEEKPTHDVSRAVANSPHDRLTRVHSIFGPAADDPNVDFVDQIFAHAKEKSQSS</sequence>
<accession>A0AAD5X4J0</accession>
<dbReference type="AlphaFoldDB" id="A0AAD5X4J0"/>
<organism evidence="2 3">
    <name type="scientific">Rhizophlyctis rosea</name>
    <dbReference type="NCBI Taxonomy" id="64517"/>
    <lineage>
        <taxon>Eukaryota</taxon>
        <taxon>Fungi</taxon>
        <taxon>Fungi incertae sedis</taxon>
        <taxon>Chytridiomycota</taxon>
        <taxon>Chytridiomycota incertae sedis</taxon>
        <taxon>Chytridiomycetes</taxon>
        <taxon>Rhizophlyctidales</taxon>
        <taxon>Rhizophlyctidaceae</taxon>
        <taxon>Rhizophlyctis</taxon>
    </lineage>
</organism>
<dbReference type="PANTHER" id="PTHR21456">
    <property type="entry name" value="FAMILY WITH SEQUENCE SIMILARITY 102"/>
    <property type="match status" value="1"/>
</dbReference>
<dbReference type="PROSITE" id="PS51840">
    <property type="entry name" value="C2_NT"/>
    <property type="match status" value="1"/>
</dbReference>
<keyword evidence="3" id="KW-1185">Reference proteome</keyword>
<dbReference type="PANTHER" id="PTHR21456:SF1">
    <property type="entry name" value="C2 NT-TYPE DOMAIN-CONTAINING PROTEIN"/>
    <property type="match status" value="1"/>
</dbReference>
<dbReference type="InterPro" id="IPR019448">
    <property type="entry name" value="NT-C2"/>
</dbReference>
<feature type="domain" description="C2 NT-type" evidence="1">
    <location>
        <begin position="4"/>
        <end position="140"/>
    </location>
</feature>
<protein>
    <recommendedName>
        <fullName evidence="1">C2 NT-type domain-containing protein</fullName>
    </recommendedName>
</protein>
<dbReference type="EMBL" id="JADGJD010000041">
    <property type="protein sequence ID" value="KAJ3056222.1"/>
    <property type="molecule type" value="Genomic_DNA"/>
</dbReference>
<evidence type="ECO:0000259" key="1">
    <source>
        <dbReference type="PROSITE" id="PS51840"/>
    </source>
</evidence>
<proteinExistence type="predicted"/>
<name>A0AAD5X4J0_9FUNG</name>
<comment type="caution">
    <text evidence="2">The sequence shown here is derived from an EMBL/GenBank/DDBJ whole genome shotgun (WGS) entry which is preliminary data.</text>
</comment>
<dbReference type="Pfam" id="PF10358">
    <property type="entry name" value="NT-C2"/>
    <property type="match status" value="1"/>
</dbReference>
<dbReference type="InterPro" id="IPR039931">
    <property type="entry name" value="EEIG1/2-like"/>
</dbReference>
<gene>
    <name evidence="2" type="ORF">HK097_007705</name>
</gene>
<reference evidence="2" key="1">
    <citation type="submission" date="2020-05" db="EMBL/GenBank/DDBJ databases">
        <title>Phylogenomic resolution of chytrid fungi.</title>
        <authorList>
            <person name="Stajich J.E."/>
            <person name="Amses K."/>
            <person name="Simmons R."/>
            <person name="Seto K."/>
            <person name="Myers J."/>
            <person name="Bonds A."/>
            <person name="Quandt C.A."/>
            <person name="Barry K."/>
            <person name="Liu P."/>
            <person name="Grigoriev I."/>
            <person name="Longcore J.E."/>
            <person name="James T.Y."/>
        </authorList>
    </citation>
    <scope>NUCLEOTIDE SEQUENCE</scope>
    <source>
        <strain evidence="2">JEL0318</strain>
    </source>
</reference>